<evidence type="ECO:0000313" key="2">
    <source>
        <dbReference type="EMBL" id="TVT40097.1"/>
    </source>
</evidence>
<comment type="caution">
    <text evidence="2">The sequence shown here is derived from an EMBL/GenBank/DDBJ whole genome shotgun (WGS) entry which is preliminary data.</text>
</comment>
<sequence>MEDYAAKMALKPDAALREYVVGYAQYREEAVLAALDELRRRGQPAPEDATLRPTLEATVQQQAAATQAARETTADTAEEELTPLYSPASIVVISAVVSVVAGAFLLGINMYKRKRGNAILGLVSFVLLYLIGEALLLRLLVAQHLFSPFMAFLLDLPLILAYIWWFWPRYVGTYQFQPRNWLLPLGICLLLKFSLAYLLLLNPTVAQMLKQQMEQMQQR</sequence>
<gene>
    <name evidence="2" type="ORF">FNT36_11390</name>
</gene>
<feature type="transmembrane region" description="Helical" evidence="1">
    <location>
        <begin position="118"/>
        <end position="140"/>
    </location>
</feature>
<dbReference type="Proteomes" id="UP000317624">
    <property type="component" value="Unassembled WGS sequence"/>
</dbReference>
<evidence type="ECO:0000256" key="1">
    <source>
        <dbReference type="SAM" id="Phobius"/>
    </source>
</evidence>
<keyword evidence="1" id="KW-1133">Transmembrane helix</keyword>
<dbReference type="OrthoDB" id="882708at2"/>
<keyword evidence="1" id="KW-0812">Transmembrane</keyword>
<feature type="transmembrane region" description="Helical" evidence="1">
    <location>
        <begin position="84"/>
        <end position="106"/>
    </location>
</feature>
<name>A0A558BU99_9BACT</name>
<organism evidence="2 3">
    <name type="scientific">Hymenobacter setariae</name>
    <dbReference type="NCBI Taxonomy" id="2594794"/>
    <lineage>
        <taxon>Bacteria</taxon>
        <taxon>Pseudomonadati</taxon>
        <taxon>Bacteroidota</taxon>
        <taxon>Cytophagia</taxon>
        <taxon>Cytophagales</taxon>
        <taxon>Hymenobacteraceae</taxon>
        <taxon>Hymenobacter</taxon>
    </lineage>
</organism>
<reference evidence="2 3" key="1">
    <citation type="submission" date="2019-07" db="EMBL/GenBank/DDBJ databases">
        <title>Hymenobacter sp. straun FUR1 Genome sequencing and assembly.</title>
        <authorList>
            <person name="Chhetri G."/>
        </authorList>
    </citation>
    <scope>NUCLEOTIDE SEQUENCE [LARGE SCALE GENOMIC DNA]</scope>
    <source>
        <strain evidence="2 3">Fur1</strain>
    </source>
</reference>
<keyword evidence="1" id="KW-0472">Membrane</keyword>
<dbReference type="AlphaFoldDB" id="A0A558BU99"/>
<accession>A0A558BU99</accession>
<dbReference type="RefSeq" id="WP_144847651.1">
    <property type="nucleotide sequence ID" value="NZ_VMRJ01000003.1"/>
</dbReference>
<proteinExistence type="predicted"/>
<feature type="transmembrane region" description="Helical" evidence="1">
    <location>
        <begin position="146"/>
        <end position="167"/>
    </location>
</feature>
<keyword evidence="3" id="KW-1185">Reference proteome</keyword>
<evidence type="ECO:0000313" key="3">
    <source>
        <dbReference type="Proteomes" id="UP000317624"/>
    </source>
</evidence>
<protein>
    <submittedName>
        <fullName evidence="2">Uncharacterized protein</fullName>
    </submittedName>
</protein>
<dbReference type="EMBL" id="VMRJ01000003">
    <property type="protein sequence ID" value="TVT40097.1"/>
    <property type="molecule type" value="Genomic_DNA"/>
</dbReference>
<feature type="transmembrane region" description="Helical" evidence="1">
    <location>
        <begin position="179"/>
        <end position="200"/>
    </location>
</feature>